<comment type="caution">
    <text evidence="1">The sequence shown here is derived from an EMBL/GenBank/DDBJ whole genome shotgun (WGS) entry which is preliminary data.</text>
</comment>
<keyword evidence="2" id="KW-1185">Reference proteome</keyword>
<organism evidence="1 2">
    <name type="scientific">Gigaspora margarita</name>
    <dbReference type="NCBI Taxonomy" id="4874"/>
    <lineage>
        <taxon>Eukaryota</taxon>
        <taxon>Fungi</taxon>
        <taxon>Fungi incertae sedis</taxon>
        <taxon>Mucoromycota</taxon>
        <taxon>Glomeromycotina</taxon>
        <taxon>Glomeromycetes</taxon>
        <taxon>Diversisporales</taxon>
        <taxon>Gigasporaceae</taxon>
        <taxon>Gigaspora</taxon>
    </lineage>
</organism>
<name>A0ABN7W2Y9_GIGMA</name>
<sequence>MDPSMPLSHEESDIKKSFISANDEIKASQFTLPNYQSSKYTSKLIKTKEIKQAHEHETTKFRVLALDLYPPNFSAIGRQDKLLL</sequence>
<reference evidence="1 2" key="1">
    <citation type="submission" date="2021-06" db="EMBL/GenBank/DDBJ databases">
        <authorList>
            <person name="Kallberg Y."/>
            <person name="Tangrot J."/>
            <person name="Rosling A."/>
        </authorList>
    </citation>
    <scope>NUCLEOTIDE SEQUENCE [LARGE SCALE GENOMIC DNA]</scope>
    <source>
        <strain evidence="1 2">120-4 pot B 10/14</strain>
    </source>
</reference>
<gene>
    <name evidence="1" type="ORF">GMARGA_LOCUS25979</name>
</gene>
<dbReference type="Proteomes" id="UP000789901">
    <property type="component" value="Unassembled WGS sequence"/>
</dbReference>
<dbReference type="EMBL" id="CAJVQB010029528">
    <property type="protein sequence ID" value="CAG8814166.1"/>
    <property type="molecule type" value="Genomic_DNA"/>
</dbReference>
<proteinExistence type="predicted"/>
<evidence type="ECO:0000313" key="2">
    <source>
        <dbReference type="Proteomes" id="UP000789901"/>
    </source>
</evidence>
<evidence type="ECO:0000313" key="1">
    <source>
        <dbReference type="EMBL" id="CAG8814166.1"/>
    </source>
</evidence>
<protein>
    <submittedName>
        <fullName evidence="1">45983_t:CDS:1</fullName>
    </submittedName>
</protein>
<accession>A0ABN7W2Y9</accession>